<dbReference type="Proteomes" id="UP000176422">
    <property type="component" value="Unassembled WGS sequence"/>
</dbReference>
<organism evidence="1 2">
    <name type="scientific">Candidatus Wolfebacteria bacterium RIFOXYB1_FULL_54_12</name>
    <dbReference type="NCBI Taxonomy" id="1802559"/>
    <lineage>
        <taxon>Bacteria</taxon>
        <taxon>Candidatus Wolfeibacteriota</taxon>
    </lineage>
</organism>
<sequence>MQSLLDGVCRILRATARGNPSPQRLSSIEMLTRRAIGQRLRNGAAITPISMWASRTDVIRTVMTVERQGKACIATNVAITVFTGGALSSSPADTAGNIKFLYTGNGKAFKFIRHDPGQSAFQASDFHSECFPYKVHELECMQGECGTLAMVKSAARASFTASGQCMVSAGRIEDLRLYTDRAKLVYDLVTLYEEVIALDDRKMRDRIFRALF</sequence>
<evidence type="ECO:0000313" key="2">
    <source>
        <dbReference type="Proteomes" id="UP000176422"/>
    </source>
</evidence>
<comment type="caution">
    <text evidence="1">The sequence shown here is derived from an EMBL/GenBank/DDBJ whole genome shotgun (WGS) entry which is preliminary data.</text>
</comment>
<accession>A0A1F8DZI4</accession>
<protein>
    <submittedName>
        <fullName evidence="1">Uncharacterized protein</fullName>
    </submittedName>
</protein>
<gene>
    <name evidence="1" type="ORF">A2372_01975</name>
</gene>
<dbReference type="AlphaFoldDB" id="A0A1F8DZI4"/>
<proteinExistence type="predicted"/>
<reference evidence="1 2" key="1">
    <citation type="journal article" date="2016" name="Nat. Commun.">
        <title>Thousands of microbial genomes shed light on interconnected biogeochemical processes in an aquifer system.</title>
        <authorList>
            <person name="Anantharaman K."/>
            <person name="Brown C.T."/>
            <person name="Hug L.A."/>
            <person name="Sharon I."/>
            <person name="Castelle C.J."/>
            <person name="Probst A.J."/>
            <person name="Thomas B.C."/>
            <person name="Singh A."/>
            <person name="Wilkins M.J."/>
            <person name="Karaoz U."/>
            <person name="Brodie E.L."/>
            <person name="Williams K.H."/>
            <person name="Hubbard S.S."/>
            <person name="Banfield J.F."/>
        </authorList>
    </citation>
    <scope>NUCLEOTIDE SEQUENCE [LARGE SCALE GENOMIC DNA]</scope>
</reference>
<dbReference type="EMBL" id="MGIT01000001">
    <property type="protein sequence ID" value="OGM93155.1"/>
    <property type="molecule type" value="Genomic_DNA"/>
</dbReference>
<evidence type="ECO:0000313" key="1">
    <source>
        <dbReference type="EMBL" id="OGM93155.1"/>
    </source>
</evidence>
<name>A0A1F8DZI4_9BACT</name>